<evidence type="ECO:0000259" key="2">
    <source>
        <dbReference type="Pfam" id="PF08765"/>
    </source>
</evidence>
<dbReference type="InterPro" id="IPR052411">
    <property type="entry name" value="c-mor_Regulatory_Protein"/>
</dbReference>
<gene>
    <name evidence="3" type="ORF">CYG68_03550</name>
</gene>
<reference evidence="3" key="1">
    <citation type="submission" date="2017-12" db="EMBL/GenBank/DDBJ databases">
        <title>Genome sequencing and analysis.</title>
        <authorList>
            <person name="Huang Y.-T."/>
        </authorList>
    </citation>
    <scope>NUCLEOTIDE SEQUENCE</scope>
    <source>
        <strain evidence="3">VGH116</strain>
    </source>
</reference>
<dbReference type="Gene3D" id="1.10.10.60">
    <property type="entry name" value="Homeodomain-like"/>
    <property type="match status" value="1"/>
</dbReference>
<evidence type="ECO:0000256" key="1">
    <source>
        <dbReference type="SAM" id="MobiDB-lite"/>
    </source>
</evidence>
<sequence>MSITTQARLMDGVSDAALSVLTQHHIPYSVARKICRAIVNQLIFVWEGNLIYITKTPNHEIMQRNQCIFDEFKGDNHDVLAEKYGVSIQWIYRIVKEMREDYIHRYQPDMFTPYEPDSEDISNFIREQFKTLGEIMDNAAYCIRRQLPKIPEDQALQMGKEIAYLTSELLKGLSAAIKKESKQPDKTQADLFGENEFKAD</sequence>
<dbReference type="EMBL" id="PKLF01000003">
    <property type="protein sequence ID" value="MBE8611489.1"/>
    <property type="molecule type" value="Genomic_DNA"/>
</dbReference>
<dbReference type="InterPro" id="IPR014875">
    <property type="entry name" value="Mor_transcription_activator"/>
</dbReference>
<dbReference type="RefSeq" id="WP_193829450.1">
    <property type="nucleotide sequence ID" value="NZ_PKLF01000003.1"/>
</dbReference>
<feature type="compositionally biased region" description="Basic and acidic residues" evidence="1">
    <location>
        <begin position="179"/>
        <end position="188"/>
    </location>
</feature>
<evidence type="ECO:0000313" key="3">
    <source>
        <dbReference type="EMBL" id="MBE8611489.1"/>
    </source>
</evidence>
<dbReference type="PANTHER" id="PTHR37812">
    <property type="entry name" value="MU-LIKE PROPHAGE FLUMU PROTEIN C"/>
    <property type="match status" value="1"/>
</dbReference>
<accession>A0A8I0PY85</accession>
<organism evidence="3 4">
    <name type="scientific">Morganella morganii</name>
    <name type="common">Proteus morganii</name>
    <dbReference type="NCBI Taxonomy" id="582"/>
    <lineage>
        <taxon>Bacteria</taxon>
        <taxon>Pseudomonadati</taxon>
        <taxon>Pseudomonadota</taxon>
        <taxon>Gammaproteobacteria</taxon>
        <taxon>Enterobacterales</taxon>
        <taxon>Morganellaceae</taxon>
        <taxon>Morganella</taxon>
    </lineage>
</organism>
<dbReference type="Proteomes" id="UP000650477">
    <property type="component" value="Unassembled WGS sequence"/>
</dbReference>
<name>A0A8I0PY85_MORMO</name>
<proteinExistence type="predicted"/>
<feature type="domain" description="Mor transcription activator" evidence="2">
    <location>
        <begin position="8"/>
        <end position="110"/>
    </location>
</feature>
<dbReference type="PANTHER" id="PTHR37812:SF1">
    <property type="entry name" value="MU-LIKE PROPHAGE FLUMU PROTEIN C"/>
    <property type="match status" value="1"/>
</dbReference>
<dbReference type="Pfam" id="PF08765">
    <property type="entry name" value="Mor"/>
    <property type="match status" value="1"/>
</dbReference>
<protein>
    <recommendedName>
        <fullName evidence="2">Mor transcription activator domain-containing protein</fullName>
    </recommendedName>
</protein>
<dbReference type="SUPFAM" id="SSF46689">
    <property type="entry name" value="Homeodomain-like"/>
    <property type="match status" value="1"/>
</dbReference>
<comment type="caution">
    <text evidence="3">The sequence shown here is derived from an EMBL/GenBank/DDBJ whole genome shotgun (WGS) entry which is preliminary data.</text>
</comment>
<dbReference type="InterPro" id="IPR009057">
    <property type="entry name" value="Homeodomain-like_sf"/>
</dbReference>
<dbReference type="AlphaFoldDB" id="A0A8I0PY85"/>
<feature type="region of interest" description="Disordered" evidence="1">
    <location>
        <begin position="179"/>
        <end position="200"/>
    </location>
</feature>
<evidence type="ECO:0000313" key="4">
    <source>
        <dbReference type="Proteomes" id="UP000650477"/>
    </source>
</evidence>